<reference evidence="2 3" key="1">
    <citation type="submission" date="2019-05" db="EMBL/GenBank/DDBJ databases">
        <title>Genomes sequences of two Nocardia cyriacigeorgica environmental isolates, type strains Nocardia asteroides ATCC 19247 and Nocardia cyriacigeorgica DSM 44484.</title>
        <authorList>
            <person name="Vautrin F."/>
            <person name="Bergeron E."/>
            <person name="Dubost A."/>
            <person name="Abrouk D."/>
            <person name="Rodriguez Nava V."/>
            <person name="Pujic P."/>
        </authorList>
    </citation>
    <scope>NUCLEOTIDE SEQUENCE [LARGE SCALE GENOMIC DNA]</scope>
    <source>
        <strain evidence="2 3">EML 1456</strain>
    </source>
</reference>
<evidence type="ECO:0000313" key="2">
    <source>
        <dbReference type="EMBL" id="TLG00291.1"/>
    </source>
</evidence>
<dbReference type="SUPFAM" id="SSF53335">
    <property type="entry name" value="S-adenosyl-L-methionine-dependent methyltransferases"/>
    <property type="match status" value="1"/>
</dbReference>
<gene>
    <name evidence="2" type="ORF">FEK35_23890</name>
</gene>
<comment type="caution">
    <text evidence="2">The sequence shown here is derived from an EMBL/GenBank/DDBJ whole genome shotgun (WGS) entry which is preliminary data.</text>
</comment>
<feature type="domain" description="Methyltransferase FkbM" evidence="1">
    <location>
        <begin position="99"/>
        <end position="264"/>
    </location>
</feature>
<accession>A0A5R8P7V2</accession>
<dbReference type="EMBL" id="VBUU01000031">
    <property type="protein sequence ID" value="TLG00291.1"/>
    <property type="molecule type" value="Genomic_DNA"/>
</dbReference>
<dbReference type="NCBIfam" id="TIGR01444">
    <property type="entry name" value="fkbM_fam"/>
    <property type="match status" value="1"/>
</dbReference>
<evidence type="ECO:0000313" key="3">
    <source>
        <dbReference type="Proteomes" id="UP000308349"/>
    </source>
</evidence>
<sequence>MASETGWAAGVSDAVAGAVRGYVRYAPGTLGKGILAARYLNPYLREHPRVQQVRACLDTTFVVDSRDLIQRYIGLYGTWEPHLTAWLRRRLRPGDGFIDVGANIGYFAVVASRLVGPKGRVVAVEASPSFHEKMLRHIDLNKSTNVRAVNAAVSDKNEALTFVLASSNNLGANSIVPYDGPAEVIFTTQAQPLPELLEPAEIAQARVIKIDVEGAEGRVIRGLAPILDHLRPDAEIVVEVEPDRMRLLGDDIAELLTTMGDHGFHAYRLPTDYRPESYPQALRKPQPPIRLHEAIVGETELVFSRIDAANLL</sequence>
<organism evidence="2 3">
    <name type="scientific">Nocardia cyriacigeorgica</name>
    <dbReference type="NCBI Taxonomy" id="135487"/>
    <lineage>
        <taxon>Bacteria</taxon>
        <taxon>Bacillati</taxon>
        <taxon>Actinomycetota</taxon>
        <taxon>Actinomycetes</taxon>
        <taxon>Mycobacteriales</taxon>
        <taxon>Nocardiaceae</taxon>
        <taxon>Nocardia</taxon>
    </lineage>
</organism>
<protein>
    <submittedName>
        <fullName evidence="2">FkbM family methyltransferase</fullName>
    </submittedName>
</protein>
<name>A0A5R8P7V2_9NOCA</name>
<dbReference type="Gene3D" id="3.40.50.150">
    <property type="entry name" value="Vaccinia Virus protein VP39"/>
    <property type="match status" value="1"/>
</dbReference>
<dbReference type="InterPro" id="IPR052514">
    <property type="entry name" value="SAM-dependent_MTase"/>
</dbReference>
<keyword evidence="2" id="KW-0808">Transferase</keyword>
<dbReference type="Pfam" id="PF05050">
    <property type="entry name" value="Methyltransf_21"/>
    <property type="match status" value="1"/>
</dbReference>
<dbReference type="RefSeq" id="WP_138458102.1">
    <property type="nucleotide sequence ID" value="NZ_VBUU01000031.1"/>
</dbReference>
<dbReference type="InterPro" id="IPR006342">
    <property type="entry name" value="FkbM_mtfrase"/>
</dbReference>
<dbReference type="Proteomes" id="UP000308349">
    <property type="component" value="Unassembled WGS sequence"/>
</dbReference>
<evidence type="ECO:0000259" key="1">
    <source>
        <dbReference type="Pfam" id="PF05050"/>
    </source>
</evidence>
<dbReference type="GO" id="GO:0032259">
    <property type="term" value="P:methylation"/>
    <property type="evidence" value="ECO:0007669"/>
    <property type="project" value="UniProtKB-KW"/>
</dbReference>
<dbReference type="AlphaFoldDB" id="A0A5R8P7V2"/>
<dbReference type="GO" id="GO:0008168">
    <property type="term" value="F:methyltransferase activity"/>
    <property type="evidence" value="ECO:0007669"/>
    <property type="project" value="UniProtKB-KW"/>
</dbReference>
<dbReference type="InterPro" id="IPR029063">
    <property type="entry name" value="SAM-dependent_MTases_sf"/>
</dbReference>
<dbReference type="PANTHER" id="PTHR34203">
    <property type="entry name" value="METHYLTRANSFERASE, FKBM FAMILY PROTEIN"/>
    <property type="match status" value="1"/>
</dbReference>
<keyword evidence="2" id="KW-0489">Methyltransferase</keyword>
<dbReference type="PANTHER" id="PTHR34203:SF15">
    <property type="entry name" value="SLL1173 PROTEIN"/>
    <property type="match status" value="1"/>
</dbReference>
<proteinExistence type="predicted"/>
<dbReference type="OrthoDB" id="5679686at2"/>